<feature type="domain" description="Peptidase M13 N-terminal" evidence="1">
    <location>
        <begin position="2"/>
        <end position="172"/>
    </location>
</feature>
<dbReference type="Gene3D" id="1.10.1380.10">
    <property type="entry name" value="Neutral endopeptidase , domain2"/>
    <property type="match status" value="1"/>
</dbReference>
<name>A0A8C4QQ00_EPTBU</name>
<dbReference type="GO" id="GO:0006508">
    <property type="term" value="P:proteolysis"/>
    <property type="evidence" value="ECO:0007669"/>
    <property type="project" value="InterPro"/>
</dbReference>
<dbReference type="Pfam" id="PF05649">
    <property type="entry name" value="Peptidase_M13_N"/>
    <property type="match status" value="1"/>
</dbReference>
<dbReference type="GeneTree" id="ENSGT00940000157799"/>
<dbReference type="InterPro" id="IPR042089">
    <property type="entry name" value="Peptidase_M13_dom_2"/>
</dbReference>
<sequence length="180" mass="20780">MIEERGATPLLKLLEHVGGWPVASKSWNESSWNLNTQLALLNTMYNNREIIDVTVNIDSKDSSMFVLQVDQPTLGLPSRDYYYYENGHYEKAFEAYLGFMITTAMLVRMDMNLTEDYDFVFKEMEAVLLLETDIAAASASAEERVHETELYVSYKVKEMQQNFNITVSGYIRHKHRIVDG</sequence>
<evidence type="ECO:0000313" key="3">
    <source>
        <dbReference type="Proteomes" id="UP000694388"/>
    </source>
</evidence>
<proteinExistence type="predicted"/>
<evidence type="ECO:0000259" key="1">
    <source>
        <dbReference type="Pfam" id="PF05649"/>
    </source>
</evidence>
<organism evidence="2 3">
    <name type="scientific">Eptatretus burgeri</name>
    <name type="common">Inshore hagfish</name>
    <dbReference type="NCBI Taxonomy" id="7764"/>
    <lineage>
        <taxon>Eukaryota</taxon>
        <taxon>Metazoa</taxon>
        <taxon>Chordata</taxon>
        <taxon>Craniata</taxon>
        <taxon>Vertebrata</taxon>
        <taxon>Cyclostomata</taxon>
        <taxon>Myxini</taxon>
        <taxon>Myxiniformes</taxon>
        <taxon>Myxinidae</taxon>
        <taxon>Eptatretinae</taxon>
        <taxon>Eptatretus</taxon>
    </lineage>
</organism>
<dbReference type="Ensembl" id="ENSEBUT00000019403.1">
    <property type="protein sequence ID" value="ENSEBUP00000018827.1"/>
    <property type="gene ID" value="ENSEBUG00000011737.1"/>
</dbReference>
<protein>
    <recommendedName>
        <fullName evidence="1">Peptidase M13 N-terminal domain-containing protein</fullName>
    </recommendedName>
</protein>
<accession>A0A8C4QQ00</accession>
<reference evidence="2" key="1">
    <citation type="submission" date="2025-05" db="UniProtKB">
        <authorList>
            <consortium name="Ensembl"/>
        </authorList>
    </citation>
    <scope>IDENTIFICATION</scope>
</reference>
<dbReference type="Proteomes" id="UP000694388">
    <property type="component" value="Unplaced"/>
</dbReference>
<dbReference type="PROSITE" id="PS51885">
    <property type="entry name" value="NEPRILYSIN"/>
    <property type="match status" value="1"/>
</dbReference>
<keyword evidence="3" id="KW-1185">Reference proteome</keyword>
<dbReference type="InterPro" id="IPR000718">
    <property type="entry name" value="Peptidase_M13"/>
</dbReference>
<evidence type="ECO:0000313" key="2">
    <source>
        <dbReference type="Ensembl" id="ENSEBUP00000018817.1"/>
    </source>
</evidence>
<dbReference type="GO" id="GO:0004222">
    <property type="term" value="F:metalloendopeptidase activity"/>
    <property type="evidence" value="ECO:0007669"/>
    <property type="project" value="InterPro"/>
</dbReference>
<dbReference type="InterPro" id="IPR008753">
    <property type="entry name" value="Peptidase_M13_N"/>
</dbReference>
<dbReference type="SUPFAM" id="SSF55486">
    <property type="entry name" value="Metalloproteases ('zincins'), catalytic domain"/>
    <property type="match status" value="1"/>
</dbReference>
<dbReference type="AlphaFoldDB" id="A0A8C4QQ00"/>
<dbReference type="Ensembl" id="ENSEBUT00000019393.1">
    <property type="protein sequence ID" value="ENSEBUP00000018817.1"/>
    <property type="gene ID" value="ENSEBUG00000011737.1"/>
</dbReference>